<feature type="domain" description="Glucosamine/galactosamine-6-phosphate isomerase" evidence="5">
    <location>
        <begin position="11"/>
        <end position="228"/>
    </location>
</feature>
<gene>
    <name evidence="4 6" type="primary">nagB</name>
    <name evidence="6" type="ORF">GT409_06510</name>
</gene>
<comment type="catalytic activity">
    <reaction evidence="1 4">
        <text>alpha-D-glucosamine 6-phosphate + H2O = beta-D-fructose 6-phosphate + NH4(+)</text>
        <dbReference type="Rhea" id="RHEA:12172"/>
        <dbReference type="ChEBI" id="CHEBI:15377"/>
        <dbReference type="ChEBI" id="CHEBI:28938"/>
        <dbReference type="ChEBI" id="CHEBI:57634"/>
        <dbReference type="ChEBI" id="CHEBI:75989"/>
        <dbReference type="EC" id="3.5.99.6"/>
    </reaction>
</comment>
<dbReference type="GO" id="GO:0006043">
    <property type="term" value="P:glucosamine catabolic process"/>
    <property type="evidence" value="ECO:0007669"/>
    <property type="project" value="TreeGrafter"/>
</dbReference>
<dbReference type="HAMAP" id="MF_01241">
    <property type="entry name" value="GlcN6P_deamin"/>
    <property type="match status" value="1"/>
</dbReference>
<dbReference type="InterPro" id="IPR004547">
    <property type="entry name" value="Glucosamine6P_isomerase"/>
</dbReference>
<dbReference type="PROSITE" id="PS01161">
    <property type="entry name" value="GLC_GALNAC_ISOMERASE"/>
    <property type="match status" value="1"/>
</dbReference>
<evidence type="ECO:0000256" key="2">
    <source>
        <dbReference type="ARBA" id="ARBA00022801"/>
    </source>
</evidence>
<dbReference type="UniPathway" id="UPA00629">
    <property type="reaction ID" value="UER00684"/>
</dbReference>
<dbReference type="GO" id="GO:0005975">
    <property type="term" value="P:carbohydrate metabolic process"/>
    <property type="evidence" value="ECO:0007669"/>
    <property type="project" value="InterPro"/>
</dbReference>
<dbReference type="EC" id="3.5.99.6" evidence="4"/>
<organism evidence="6 7">
    <name type="scientific">Tichowtungia aerotolerans</name>
    <dbReference type="NCBI Taxonomy" id="2697043"/>
    <lineage>
        <taxon>Bacteria</taxon>
        <taxon>Pseudomonadati</taxon>
        <taxon>Kiritimatiellota</taxon>
        <taxon>Tichowtungiia</taxon>
        <taxon>Tichowtungiales</taxon>
        <taxon>Tichowtungiaceae</taxon>
        <taxon>Tichowtungia</taxon>
    </lineage>
</organism>
<evidence type="ECO:0000259" key="5">
    <source>
        <dbReference type="Pfam" id="PF01182"/>
    </source>
</evidence>
<comment type="activity regulation">
    <text evidence="4">Allosterically activated by N-acetylglucosamine 6-phosphate (GlcNAc6P).</text>
</comment>
<dbReference type="EMBL" id="CP047593">
    <property type="protein sequence ID" value="QHI69112.1"/>
    <property type="molecule type" value="Genomic_DNA"/>
</dbReference>
<dbReference type="AlphaFoldDB" id="A0A6P1M4X8"/>
<name>A0A6P1M4X8_9BACT</name>
<feature type="site" description="Part of the allosteric site" evidence="4">
    <location>
        <position position="156"/>
    </location>
</feature>
<feature type="active site" description="For ring-opening step" evidence="4">
    <location>
        <position position="143"/>
    </location>
</feature>
<dbReference type="PANTHER" id="PTHR11280">
    <property type="entry name" value="GLUCOSAMINE-6-PHOSPHATE ISOMERASE"/>
    <property type="match status" value="1"/>
</dbReference>
<evidence type="ECO:0000256" key="3">
    <source>
        <dbReference type="ARBA" id="ARBA00023277"/>
    </source>
</evidence>
<feature type="site" description="Part of the allosteric site" evidence="4">
    <location>
        <position position="146"/>
    </location>
</feature>
<dbReference type="InterPro" id="IPR006148">
    <property type="entry name" value="Glc/Gal-6P_isomerase"/>
</dbReference>
<comment type="caution">
    <text evidence="4">Lacks conserved residue(s) required for the propagation of feature annotation.</text>
</comment>
<dbReference type="RefSeq" id="WP_160628122.1">
    <property type="nucleotide sequence ID" value="NZ_CP047593.1"/>
</dbReference>
<evidence type="ECO:0000256" key="1">
    <source>
        <dbReference type="ARBA" id="ARBA00000644"/>
    </source>
</evidence>
<dbReference type="KEGG" id="taer:GT409_06510"/>
<keyword evidence="7" id="KW-1185">Reference proteome</keyword>
<dbReference type="NCBIfam" id="NF001684">
    <property type="entry name" value="PRK00443.1-4"/>
    <property type="match status" value="1"/>
</dbReference>
<feature type="active site" description="Proton acceptor; for enolization step" evidence="4">
    <location>
        <position position="67"/>
    </location>
</feature>
<dbReference type="GO" id="GO:0004342">
    <property type="term" value="F:glucosamine-6-phosphate deaminase activity"/>
    <property type="evidence" value="ECO:0007669"/>
    <property type="project" value="UniProtKB-UniRule"/>
</dbReference>
<dbReference type="InterPro" id="IPR018321">
    <property type="entry name" value="Glucosamine6P_isomerase_CS"/>
</dbReference>
<dbReference type="Gene3D" id="3.40.50.1360">
    <property type="match status" value="1"/>
</dbReference>
<dbReference type="PANTHER" id="PTHR11280:SF5">
    <property type="entry name" value="GLUCOSAMINE-6-PHOSPHATE ISOMERASE"/>
    <property type="match status" value="1"/>
</dbReference>
<dbReference type="FunFam" id="3.40.50.1360:FF:000003">
    <property type="entry name" value="Glucosamine-6-phosphate deaminase"/>
    <property type="match status" value="1"/>
</dbReference>
<feature type="site" description="Part of the allosteric site" evidence="4">
    <location>
        <position position="153"/>
    </location>
</feature>
<dbReference type="InterPro" id="IPR037171">
    <property type="entry name" value="NagB/RpiA_transferase-like"/>
</dbReference>
<comment type="function">
    <text evidence="4">Catalyzes the reversible isomerization-deamination of glucosamine 6-phosphate (GlcN6P) to form fructose 6-phosphate (Fru6P) and ammonium ion.</text>
</comment>
<comment type="similarity">
    <text evidence="4">Belongs to the glucosamine/galactosamine-6-phosphate isomerase family. NagB subfamily.</text>
</comment>
<comment type="pathway">
    <text evidence="4">Amino-sugar metabolism; N-acetylneuraminate degradation; D-fructose 6-phosphate from N-acetylneuraminate: step 5/5.</text>
</comment>
<feature type="site" description="Part of the allosteric site" evidence="4">
    <location>
        <position position="155"/>
    </location>
</feature>
<dbReference type="NCBIfam" id="TIGR00502">
    <property type="entry name" value="nagB"/>
    <property type="match status" value="1"/>
</dbReference>
<dbReference type="Proteomes" id="UP000464954">
    <property type="component" value="Chromosome"/>
</dbReference>
<sequence length="262" mass="29015">MELIIKDNGQVASEAAARVVARLVHEKPNAVIGLATGSTPLMLYRELIRLHKEEGLDFSQVTTFNLDEYIGLLPEHEQSYRRFMNENLFEHINIKMENTHVPDGMAEDVPASCAAYEQAIVDAGGIDLQVLGIGSDGHVGFNEPTSSFASRTRIKTLTRQTVADNARFFENDESRVPHHCITMGIGTIMDARMNIMLAFGENKAEAVAATVEGPVASIMPASILQHHANAKVFIDEAAASQLKLADYYRWVYDNKPDWQKDA</sequence>
<evidence type="ECO:0000313" key="7">
    <source>
        <dbReference type="Proteomes" id="UP000464954"/>
    </source>
</evidence>
<dbReference type="SUPFAM" id="SSF100950">
    <property type="entry name" value="NagB/RpiA/CoA transferase-like"/>
    <property type="match status" value="1"/>
</dbReference>
<feature type="active site" description="For ring-opening step" evidence="4">
    <location>
        <position position="136"/>
    </location>
</feature>
<keyword evidence="4" id="KW-0021">Allosteric enzyme</keyword>
<dbReference type="Pfam" id="PF01182">
    <property type="entry name" value="Glucosamine_iso"/>
    <property type="match status" value="1"/>
</dbReference>
<protein>
    <recommendedName>
        <fullName evidence="4">Glucosamine-6-phosphate deaminase</fullName>
        <ecNumber evidence="4">3.5.99.6</ecNumber>
    </recommendedName>
    <alternativeName>
        <fullName evidence="4">GlcN6P deaminase</fullName>
        <shortName evidence="4">GNPDA</shortName>
    </alternativeName>
    <alternativeName>
        <fullName evidence="4">Glucosamine-6-phosphate isomerase</fullName>
    </alternativeName>
</protein>
<reference evidence="6 7" key="1">
    <citation type="submission" date="2020-01" db="EMBL/GenBank/DDBJ databases">
        <title>Ponticoccus aerotolerans gen. nov., sp. nov., an anaerobic bacterium and proposal of Ponticoccusceae fam. nov., Ponticoccusles ord. nov. and Ponticoccuse classis nov. in the phylum Kiritimatiellaeota.</title>
        <authorList>
            <person name="Zhou L.Y."/>
            <person name="Du Z.J."/>
        </authorList>
    </citation>
    <scope>NUCLEOTIDE SEQUENCE [LARGE SCALE GENOMIC DNA]</scope>
    <source>
        <strain evidence="6 7">S-5007</strain>
    </source>
</reference>
<dbReference type="GO" id="GO:0042802">
    <property type="term" value="F:identical protein binding"/>
    <property type="evidence" value="ECO:0007669"/>
    <property type="project" value="TreeGrafter"/>
</dbReference>
<feature type="active site" description="Proton acceptor; for ring-opening step" evidence="4">
    <location>
        <position position="138"/>
    </location>
</feature>
<proteinExistence type="inferred from homology"/>
<dbReference type="GO" id="GO:0019262">
    <property type="term" value="P:N-acetylneuraminate catabolic process"/>
    <property type="evidence" value="ECO:0007669"/>
    <property type="project" value="UniProtKB-UniRule"/>
</dbReference>
<evidence type="ECO:0000256" key="4">
    <source>
        <dbReference type="HAMAP-Rule" id="MF_01241"/>
    </source>
</evidence>
<evidence type="ECO:0000313" key="6">
    <source>
        <dbReference type="EMBL" id="QHI69112.1"/>
    </source>
</evidence>
<dbReference type="CDD" id="cd01399">
    <property type="entry name" value="GlcN6P_deaminase"/>
    <property type="match status" value="1"/>
</dbReference>
<keyword evidence="3 4" id="KW-0119">Carbohydrate metabolism</keyword>
<accession>A0A6P1M4X8</accession>
<dbReference type="GO" id="GO:0005737">
    <property type="term" value="C:cytoplasm"/>
    <property type="evidence" value="ECO:0007669"/>
    <property type="project" value="TreeGrafter"/>
</dbReference>
<keyword evidence="2 4" id="KW-0378">Hydrolase</keyword>
<dbReference type="GO" id="GO:0006046">
    <property type="term" value="P:N-acetylglucosamine catabolic process"/>
    <property type="evidence" value="ECO:0007669"/>
    <property type="project" value="UniProtKB-UniRule"/>
</dbReference>